<keyword evidence="2" id="KW-1185">Reference proteome</keyword>
<accession>A0A7U2QX49</accession>
<protein>
    <submittedName>
        <fullName evidence="1">Uncharacterized protein</fullName>
    </submittedName>
</protein>
<dbReference type="VEuPathDB" id="FungiDB:F9C07_1068"/>
<organism evidence="1 2">
    <name type="scientific">Aspergillus flavus (strain ATCC 200026 / FGSC A1120 / IAM 13836 / NRRL 3357 / JCM 12722 / SRRC 167)</name>
    <dbReference type="NCBI Taxonomy" id="332952"/>
    <lineage>
        <taxon>Eukaryota</taxon>
        <taxon>Fungi</taxon>
        <taxon>Dikarya</taxon>
        <taxon>Ascomycota</taxon>
        <taxon>Pezizomycotina</taxon>
        <taxon>Eurotiomycetes</taxon>
        <taxon>Eurotiomycetidae</taxon>
        <taxon>Eurotiales</taxon>
        <taxon>Aspergillaceae</taxon>
        <taxon>Aspergillus</taxon>
        <taxon>Aspergillus subgen. Circumdati</taxon>
    </lineage>
</organism>
<dbReference type="EMBL" id="CP044619">
    <property type="protein sequence ID" value="QRD88091.1"/>
    <property type="molecule type" value="Genomic_DNA"/>
</dbReference>
<name>A0A7U2QX49_ASPFN</name>
<reference evidence="2" key="1">
    <citation type="journal article" date="2021" name="G3 (Bethesda)">
        <title>Chromosome assembled and annotated genome sequence of Aspergillus flavus NRRL 3357.</title>
        <authorList>
            <person name="Skerker J.M."/>
            <person name="Pianalto K.M."/>
            <person name="Mondo S.J."/>
            <person name="Yang K."/>
            <person name="Arkin A.P."/>
            <person name="Keller N.P."/>
            <person name="Grigoriev I.V."/>
            <person name="Louise Glass N.L."/>
        </authorList>
    </citation>
    <scope>NUCLEOTIDE SEQUENCE [LARGE SCALE GENOMIC DNA]</scope>
    <source>
        <strain evidence="2">ATCC 200026 / FGSC A1120 / IAM 13836 / NRRL 3357 / JCM 12722 / SRRC 167</strain>
    </source>
</reference>
<gene>
    <name evidence="1" type="ORF">F9C07_1068</name>
</gene>
<dbReference type="AlphaFoldDB" id="A0A7U2QX49"/>
<sequence length="67" mass="7636">MSIAGDCLSTMYQNVASANCTICALILLRQSLKSTFLYHDQRKQNMGFNSECDIFSNIQVPDFRLRI</sequence>
<dbReference type="Proteomes" id="UP000596276">
    <property type="component" value="Chromosome 1"/>
</dbReference>
<proteinExistence type="predicted"/>
<evidence type="ECO:0000313" key="2">
    <source>
        <dbReference type="Proteomes" id="UP000596276"/>
    </source>
</evidence>
<evidence type="ECO:0000313" key="1">
    <source>
        <dbReference type="EMBL" id="QRD88091.1"/>
    </source>
</evidence>